<dbReference type="CDD" id="cd00200">
    <property type="entry name" value="WD40"/>
    <property type="match status" value="1"/>
</dbReference>
<dbReference type="PROSITE" id="PS50181">
    <property type="entry name" value="FBOX"/>
    <property type="match status" value="1"/>
</dbReference>
<dbReference type="InterPro" id="IPR036047">
    <property type="entry name" value="F-box-like_dom_sf"/>
</dbReference>
<dbReference type="Pfam" id="PF00400">
    <property type="entry name" value="WD40"/>
    <property type="match status" value="5"/>
</dbReference>
<feature type="domain" description="F-box" evidence="4">
    <location>
        <begin position="8"/>
        <end position="54"/>
    </location>
</feature>
<evidence type="ECO:0000313" key="6">
    <source>
        <dbReference type="Proteomes" id="UP000011083"/>
    </source>
</evidence>
<organism evidence="5 6">
    <name type="scientific">Acanthamoeba castellanii (strain ATCC 30010 / Neff)</name>
    <dbReference type="NCBI Taxonomy" id="1257118"/>
    <lineage>
        <taxon>Eukaryota</taxon>
        <taxon>Amoebozoa</taxon>
        <taxon>Discosea</taxon>
        <taxon>Longamoebia</taxon>
        <taxon>Centramoebida</taxon>
        <taxon>Acanthamoebidae</taxon>
        <taxon>Acanthamoeba</taxon>
    </lineage>
</organism>
<keyword evidence="1 3" id="KW-0853">WD repeat</keyword>
<dbReference type="SMART" id="SM00320">
    <property type="entry name" value="WD40"/>
    <property type="match status" value="6"/>
</dbReference>
<sequence>MSQSVSNAAWLGELPQECGALIMGFLDGKDLWAFVSSSKRWRKISDELSVWEKKYEKRFGKNAAVPRHLQDTTSWIERYLKRLRYETNWATKHFAPRCIFNRGTHWWTPVTVCPISSVKLQGNTMVTAAPPFGAYEFVVKVWDVERVTSTNTLFGHDGPVRCVQFDDEKIISGSDDHDVKYWRLDTGRCFKTLSGHTERVCALRFDQQILATASQDLTVRIWASASGEHLSTLTGHNGSIWCLDFAGGLLVTGSADQSARVWDIETGKCVGSITGHAASIASLQYDQSLNLLLTASLDKVIKAWDMRQVSRPCTRTFSGHGGPVGCLQFDANKVLSGSSDETVKVTSPPQAGGFREVLTPSSSIDQVWDMGSGKCLSTLSQQSAVACLHFVDHRLAVGTRSTLTIFDYNHYSDL</sequence>
<feature type="repeat" description="WD" evidence="3">
    <location>
        <begin position="193"/>
        <end position="232"/>
    </location>
</feature>
<dbReference type="InterPro" id="IPR015943">
    <property type="entry name" value="WD40/YVTN_repeat-like_dom_sf"/>
</dbReference>
<dbReference type="STRING" id="1257118.L8H923"/>
<dbReference type="RefSeq" id="XP_004347109.1">
    <property type="nucleotide sequence ID" value="XM_004347059.1"/>
</dbReference>
<dbReference type="InterPro" id="IPR001680">
    <property type="entry name" value="WD40_rpt"/>
</dbReference>
<dbReference type="Pfam" id="PF12937">
    <property type="entry name" value="F-box-like"/>
    <property type="match status" value="1"/>
</dbReference>
<keyword evidence="2" id="KW-0677">Repeat</keyword>
<dbReference type="SUPFAM" id="SSF81383">
    <property type="entry name" value="F-box domain"/>
    <property type="match status" value="1"/>
</dbReference>
<dbReference type="EMBL" id="KB007900">
    <property type="protein sequence ID" value="ELR21727.1"/>
    <property type="molecule type" value="Genomic_DNA"/>
</dbReference>
<dbReference type="PANTHER" id="PTHR22847:SF745">
    <property type="entry name" value="F-BOX_WD REPEAT-CONTAINING PROTEIN 7"/>
    <property type="match status" value="1"/>
</dbReference>
<reference evidence="5 6" key="1">
    <citation type="journal article" date="2013" name="Genome Biol.">
        <title>Genome of Acanthamoeba castellanii highlights extensive lateral gene transfer and early evolution of tyrosine kinase signaling.</title>
        <authorList>
            <person name="Clarke M."/>
            <person name="Lohan A.J."/>
            <person name="Liu B."/>
            <person name="Lagkouvardos I."/>
            <person name="Roy S."/>
            <person name="Zafar N."/>
            <person name="Bertelli C."/>
            <person name="Schilde C."/>
            <person name="Kianianmomeni A."/>
            <person name="Burglin T.R."/>
            <person name="Frech C."/>
            <person name="Turcotte B."/>
            <person name="Kopec K.O."/>
            <person name="Synnott J.M."/>
            <person name="Choo C."/>
            <person name="Paponov I."/>
            <person name="Finkler A."/>
            <person name="Soon Heng Tan C."/>
            <person name="Hutchins A.P."/>
            <person name="Weinmeier T."/>
            <person name="Rattei T."/>
            <person name="Chu J.S."/>
            <person name="Gimenez G."/>
            <person name="Irimia M."/>
            <person name="Rigden D.J."/>
            <person name="Fitzpatrick D.A."/>
            <person name="Lorenzo-Morales J."/>
            <person name="Bateman A."/>
            <person name="Chiu C.H."/>
            <person name="Tang P."/>
            <person name="Hegemann P."/>
            <person name="Fromm H."/>
            <person name="Raoult D."/>
            <person name="Greub G."/>
            <person name="Miranda-Saavedra D."/>
            <person name="Chen N."/>
            <person name="Nash P."/>
            <person name="Ginger M.L."/>
            <person name="Horn M."/>
            <person name="Schaap P."/>
            <person name="Caler L."/>
            <person name="Loftus B."/>
        </authorList>
    </citation>
    <scope>NUCLEOTIDE SEQUENCE [LARGE SCALE GENOMIC DNA]</scope>
    <source>
        <strain evidence="5 6">Neff</strain>
    </source>
</reference>
<dbReference type="AlphaFoldDB" id="L8H923"/>
<feature type="repeat" description="WD" evidence="3">
    <location>
        <begin position="233"/>
        <end position="272"/>
    </location>
</feature>
<name>L8H923_ACACF</name>
<keyword evidence="6" id="KW-1185">Reference proteome</keyword>
<evidence type="ECO:0000313" key="5">
    <source>
        <dbReference type="EMBL" id="ELR21727.1"/>
    </source>
</evidence>
<protein>
    <submittedName>
        <fullName evidence="5">Fbox domain containing protein</fullName>
    </submittedName>
</protein>
<dbReference type="PROSITE" id="PS00678">
    <property type="entry name" value="WD_REPEATS_1"/>
    <property type="match status" value="2"/>
</dbReference>
<dbReference type="VEuPathDB" id="AmoebaDB:ACA1_384620"/>
<feature type="repeat" description="WD" evidence="3">
    <location>
        <begin position="273"/>
        <end position="307"/>
    </location>
</feature>
<dbReference type="PRINTS" id="PR00320">
    <property type="entry name" value="GPROTEINBRPT"/>
</dbReference>
<dbReference type="InterPro" id="IPR020472">
    <property type="entry name" value="WD40_PAC1"/>
</dbReference>
<dbReference type="Gene3D" id="1.20.1280.50">
    <property type="match status" value="1"/>
</dbReference>
<proteinExistence type="predicted"/>
<dbReference type="SUPFAM" id="SSF50978">
    <property type="entry name" value="WD40 repeat-like"/>
    <property type="match status" value="1"/>
</dbReference>
<dbReference type="InterPro" id="IPR036322">
    <property type="entry name" value="WD40_repeat_dom_sf"/>
</dbReference>
<evidence type="ECO:0000256" key="2">
    <source>
        <dbReference type="ARBA" id="ARBA00022737"/>
    </source>
</evidence>
<accession>L8H923</accession>
<dbReference type="PANTHER" id="PTHR22847">
    <property type="entry name" value="WD40 REPEAT PROTEIN"/>
    <property type="match status" value="1"/>
</dbReference>
<dbReference type="GeneID" id="14922638"/>
<dbReference type="KEGG" id="acan:ACA1_384620"/>
<dbReference type="PROSITE" id="PS50082">
    <property type="entry name" value="WD_REPEATS_2"/>
    <property type="match status" value="4"/>
</dbReference>
<dbReference type="Gene3D" id="2.130.10.10">
    <property type="entry name" value="YVTN repeat-like/Quinoprotein amine dehydrogenase"/>
    <property type="match status" value="1"/>
</dbReference>
<evidence type="ECO:0000256" key="3">
    <source>
        <dbReference type="PROSITE-ProRule" id="PRU00221"/>
    </source>
</evidence>
<feature type="repeat" description="WD" evidence="3">
    <location>
        <begin position="153"/>
        <end position="192"/>
    </location>
</feature>
<dbReference type="PROSITE" id="PS50294">
    <property type="entry name" value="WD_REPEATS_REGION"/>
    <property type="match status" value="4"/>
</dbReference>
<dbReference type="CDD" id="cd09917">
    <property type="entry name" value="F-box_SF"/>
    <property type="match status" value="1"/>
</dbReference>
<evidence type="ECO:0000259" key="4">
    <source>
        <dbReference type="PROSITE" id="PS50181"/>
    </source>
</evidence>
<evidence type="ECO:0000256" key="1">
    <source>
        <dbReference type="ARBA" id="ARBA00022574"/>
    </source>
</evidence>
<gene>
    <name evidence="5" type="ORF">ACA1_384620</name>
</gene>
<dbReference type="InterPro" id="IPR001810">
    <property type="entry name" value="F-box_dom"/>
</dbReference>
<dbReference type="OrthoDB" id="674604at2759"/>
<dbReference type="InterPro" id="IPR019775">
    <property type="entry name" value="WD40_repeat_CS"/>
</dbReference>
<dbReference type="Proteomes" id="UP000011083">
    <property type="component" value="Unassembled WGS sequence"/>
</dbReference>